<dbReference type="InterPro" id="IPR000010">
    <property type="entry name" value="Cystatin_dom"/>
</dbReference>
<dbReference type="EMBL" id="JAINUG010000001">
    <property type="protein sequence ID" value="KAJ8418904.1"/>
    <property type="molecule type" value="Genomic_DNA"/>
</dbReference>
<evidence type="ECO:0000313" key="10">
    <source>
        <dbReference type="Proteomes" id="UP001221898"/>
    </source>
</evidence>
<feature type="chain" id="PRO_5042244209" description="Cystatin fetuin-B-type domain-containing protein" evidence="7">
    <location>
        <begin position="18"/>
        <end position="262"/>
    </location>
</feature>
<keyword evidence="10" id="KW-1185">Reference proteome</keyword>
<comment type="subcellular location">
    <subcellularLocation>
        <location evidence="1">Secreted</location>
    </subcellularLocation>
</comment>
<evidence type="ECO:0000256" key="2">
    <source>
        <dbReference type="ARBA" id="ARBA00022525"/>
    </source>
</evidence>
<dbReference type="GO" id="GO:0060255">
    <property type="term" value="P:regulation of macromolecule metabolic process"/>
    <property type="evidence" value="ECO:0007669"/>
    <property type="project" value="UniProtKB-ARBA"/>
</dbReference>
<evidence type="ECO:0000256" key="4">
    <source>
        <dbReference type="ARBA" id="ARBA00022737"/>
    </source>
</evidence>
<evidence type="ECO:0000256" key="1">
    <source>
        <dbReference type="ARBA" id="ARBA00004613"/>
    </source>
</evidence>
<dbReference type="SUPFAM" id="SSF54403">
    <property type="entry name" value="Cystatin/monellin"/>
    <property type="match status" value="2"/>
</dbReference>
<feature type="signal peptide" evidence="7">
    <location>
        <begin position="1"/>
        <end position="17"/>
    </location>
</feature>
<evidence type="ECO:0000256" key="5">
    <source>
        <dbReference type="ARBA" id="ARBA00023157"/>
    </source>
</evidence>
<organism evidence="9 10">
    <name type="scientific">Aldrovandia affinis</name>
    <dbReference type="NCBI Taxonomy" id="143900"/>
    <lineage>
        <taxon>Eukaryota</taxon>
        <taxon>Metazoa</taxon>
        <taxon>Chordata</taxon>
        <taxon>Craniata</taxon>
        <taxon>Vertebrata</taxon>
        <taxon>Euteleostomi</taxon>
        <taxon>Actinopterygii</taxon>
        <taxon>Neopterygii</taxon>
        <taxon>Teleostei</taxon>
        <taxon>Notacanthiformes</taxon>
        <taxon>Halosauridae</taxon>
        <taxon>Aldrovandia</taxon>
    </lineage>
</organism>
<dbReference type="InterPro" id="IPR001363">
    <property type="entry name" value="Prot_inh_fetuin_CS"/>
</dbReference>
<dbReference type="PROSITE" id="PS51530">
    <property type="entry name" value="CYSTATIN_FETUIN_B"/>
    <property type="match status" value="2"/>
</dbReference>
<dbReference type="Pfam" id="PF00031">
    <property type="entry name" value="Cystatin"/>
    <property type="match status" value="1"/>
</dbReference>
<evidence type="ECO:0000256" key="7">
    <source>
        <dbReference type="SAM" id="SignalP"/>
    </source>
</evidence>
<dbReference type="PANTHER" id="PTHR13814">
    <property type="entry name" value="FETUIN"/>
    <property type="match status" value="1"/>
</dbReference>
<comment type="caution">
    <text evidence="9">The sequence shown here is derived from an EMBL/GenBank/DDBJ whole genome shotgun (WGS) entry which is preliminary data.</text>
</comment>
<proteinExistence type="predicted"/>
<keyword evidence="5" id="KW-1015">Disulfide bond</keyword>
<keyword evidence="6" id="KW-0325">Glycoprotein</keyword>
<evidence type="ECO:0000256" key="6">
    <source>
        <dbReference type="ARBA" id="ARBA00023180"/>
    </source>
</evidence>
<evidence type="ECO:0000259" key="8">
    <source>
        <dbReference type="PROSITE" id="PS51530"/>
    </source>
</evidence>
<dbReference type="Proteomes" id="UP001221898">
    <property type="component" value="Unassembled WGS sequence"/>
</dbReference>
<dbReference type="CDD" id="cd00042">
    <property type="entry name" value="CY"/>
    <property type="match status" value="1"/>
</dbReference>
<name>A0AAD7X507_9TELE</name>
<dbReference type="GO" id="GO:0004869">
    <property type="term" value="F:cysteine-type endopeptidase inhibitor activity"/>
    <property type="evidence" value="ECO:0007669"/>
    <property type="project" value="InterPro"/>
</dbReference>
<dbReference type="InterPro" id="IPR046350">
    <property type="entry name" value="Cystatin_sf"/>
</dbReference>
<dbReference type="Gene3D" id="3.10.450.10">
    <property type="match status" value="2"/>
</dbReference>
<accession>A0AAD7X507</accession>
<keyword evidence="4" id="KW-0677">Repeat</keyword>
<dbReference type="InterPro" id="IPR050735">
    <property type="entry name" value="Kininogen_Fetuin_HRG"/>
</dbReference>
<dbReference type="SMART" id="SM00043">
    <property type="entry name" value="CY"/>
    <property type="match status" value="2"/>
</dbReference>
<dbReference type="PROSITE" id="PS01255">
    <property type="entry name" value="FETUIN_2"/>
    <property type="match status" value="1"/>
</dbReference>
<dbReference type="AlphaFoldDB" id="A0AAD7X507"/>
<gene>
    <name evidence="9" type="ORF">AAFF_G00004030</name>
</gene>
<dbReference type="PANTHER" id="PTHR13814:SF10">
    <property type="entry name" value="FETUIN-B"/>
    <property type="match status" value="1"/>
</dbReference>
<reference evidence="9" key="1">
    <citation type="journal article" date="2023" name="Science">
        <title>Genome structures resolve the early diversification of teleost fishes.</title>
        <authorList>
            <person name="Parey E."/>
            <person name="Louis A."/>
            <person name="Montfort J."/>
            <person name="Bouchez O."/>
            <person name="Roques C."/>
            <person name="Iampietro C."/>
            <person name="Lluch J."/>
            <person name="Castinel A."/>
            <person name="Donnadieu C."/>
            <person name="Desvignes T."/>
            <person name="Floi Bucao C."/>
            <person name="Jouanno E."/>
            <person name="Wen M."/>
            <person name="Mejri S."/>
            <person name="Dirks R."/>
            <person name="Jansen H."/>
            <person name="Henkel C."/>
            <person name="Chen W.J."/>
            <person name="Zahm M."/>
            <person name="Cabau C."/>
            <person name="Klopp C."/>
            <person name="Thompson A.W."/>
            <person name="Robinson-Rechavi M."/>
            <person name="Braasch I."/>
            <person name="Lecointre G."/>
            <person name="Bobe J."/>
            <person name="Postlethwait J.H."/>
            <person name="Berthelot C."/>
            <person name="Roest Crollius H."/>
            <person name="Guiguen Y."/>
        </authorList>
    </citation>
    <scope>NUCLEOTIDE SEQUENCE</scope>
    <source>
        <strain evidence="9">NC1722</strain>
    </source>
</reference>
<dbReference type="FunFam" id="3.10.450.10:FF:000005">
    <property type="entry name" value="Histidine-rich glycoprotein"/>
    <property type="match status" value="1"/>
</dbReference>
<evidence type="ECO:0000313" key="9">
    <source>
        <dbReference type="EMBL" id="KAJ8418904.1"/>
    </source>
</evidence>
<protein>
    <recommendedName>
        <fullName evidence="8">Cystatin fetuin-B-type domain-containing protein</fullName>
    </recommendedName>
</protein>
<sequence length="262" mass="29268">MKRQCALLLVACVYAYGAPVEPPTMMPGNCKDPSTLGAAGLALTRINRDRKQGYIFSLSRLSNANHMRHGPTGVVFYLTMDVLETKCHVLSKREWKSCEVRQIDDTPVYGQCKATIYVNKVQRVVRLYSYSCSMRPAPASKIVEICPDCPSQIAQDDENILRTMKMALEKYNKESGNSNYFASLNVTRASTQGGFVEFYFVEFTIQETMCSNTTDVSQAAKCALMDCEFAHTGHCTGSHTESQENDVTVECDLFEPEVKNSK</sequence>
<feature type="domain" description="Cystatin fetuin-B-type" evidence="8">
    <location>
        <begin position="19"/>
        <end position="133"/>
    </location>
</feature>
<keyword evidence="2" id="KW-0964">Secreted</keyword>
<feature type="domain" description="Cystatin fetuin-B-type" evidence="8">
    <location>
        <begin position="144"/>
        <end position="252"/>
    </location>
</feature>
<keyword evidence="3 7" id="KW-0732">Signal</keyword>
<dbReference type="InterPro" id="IPR025764">
    <property type="entry name" value="Cystatin_Fetuin_B"/>
</dbReference>
<evidence type="ECO:0000256" key="3">
    <source>
        <dbReference type="ARBA" id="ARBA00022729"/>
    </source>
</evidence>
<dbReference type="GO" id="GO:0005615">
    <property type="term" value="C:extracellular space"/>
    <property type="evidence" value="ECO:0007669"/>
    <property type="project" value="InterPro"/>
</dbReference>